<gene>
    <name evidence="5" type="ORF">ASCRUDRAFT_24092</name>
</gene>
<dbReference type="Proteomes" id="UP000095038">
    <property type="component" value="Unassembled WGS sequence"/>
</dbReference>
<feature type="non-terminal residue" evidence="5">
    <location>
        <position position="1100"/>
    </location>
</feature>
<organism evidence="5 6">
    <name type="scientific">Ascoidea rubescens DSM 1968</name>
    <dbReference type="NCBI Taxonomy" id="1344418"/>
    <lineage>
        <taxon>Eukaryota</taxon>
        <taxon>Fungi</taxon>
        <taxon>Dikarya</taxon>
        <taxon>Ascomycota</taxon>
        <taxon>Saccharomycotina</taxon>
        <taxon>Saccharomycetes</taxon>
        <taxon>Ascoideaceae</taxon>
        <taxon>Ascoidea</taxon>
    </lineage>
</organism>
<dbReference type="InParanoid" id="A0A1D2VAK7"/>
<dbReference type="GeneID" id="30963462"/>
<evidence type="ECO:0000256" key="3">
    <source>
        <dbReference type="PROSITE-ProRule" id="PRU00339"/>
    </source>
</evidence>
<dbReference type="GO" id="GO:0006362">
    <property type="term" value="P:transcription elongation by RNA polymerase I"/>
    <property type="evidence" value="ECO:0007669"/>
    <property type="project" value="EnsemblFungi"/>
</dbReference>
<keyword evidence="6" id="KW-1185">Reference proteome</keyword>
<dbReference type="GO" id="GO:0060260">
    <property type="term" value="P:regulation of transcription initiation by RNA polymerase II"/>
    <property type="evidence" value="ECO:0007669"/>
    <property type="project" value="EnsemblFungi"/>
</dbReference>
<dbReference type="SUPFAM" id="SSF48452">
    <property type="entry name" value="TPR-like"/>
    <property type="match status" value="3"/>
</dbReference>
<dbReference type="GO" id="GO:0000082">
    <property type="term" value="P:G1/S transition of mitotic cell cycle"/>
    <property type="evidence" value="ECO:0007669"/>
    <property type="project" value="EnsemblFungi"/>
</dbReference>
<keyword evidence="2 3" id="KW-0802">TPR repeat</keyword>
<dbReference type="GO" id="GO:0045142">
    <property type="term" value="F:triplex DNA binding"/>
    <property type="evidence" value="ECO:0007669"/>
    <property type="project" value="EnsemblFungi"/>
</dbReference>
<feature type="compositionally biased region" description="Acidic residues" evidence="4">
    <location>
        <begin position="1091"/>
        <end position="1100"/>
    </location>
</feature>
<dbReference type="GO" id="GO:1901525">
    <property type="term" value="P:negative regulation of mitophagy"/>
    <property type="evidence" value="ECO:0007669"/>
    <property type="project" value="EnsemblFungi"/>
</dbReference>
<feature type="compositionally biased region" description="Basic and acidic residues" evidence="4">
    <location>
        <begin position="1081"/>
        <end position="1090"/>
    </location>
</feature>
<reference evidence="6" key="1">
    <citation type="submission" date="2016-05" db="EMBL/GenBank/DDBJ databases">
        <title>Comparative genomics of biotechnologically important yeasts.</title>
        <authorList>
            <consortium name="DOE Joint Genome Institute"/>
            <person name="Riley R."/>
            <person name="Haridas S."/>
            <person name="Wolfe K.H."/>
            <person name="Lopes M.R."/>
            <person name="Hittinger C.T."/>
            <person name="Goker M."/>
            <person name="Salamov A."/>
            <person name="Wisecaver J."/>
            <person name="Long T.M."/>
            <person name="Aerts A.L."/>
            <person name="Barry K."/>
            <person name="Choi C."/>
            <person name="Clum A."/>
            <person name="Coughlan A.Y."/>
            <person name="Deshpande S."/>
            <person name="Douglass A.P."/>
            <person name="Hanson S.J."/>
            <person name="Klenk H.-P."/>
            <person name="Labutti K."/>
            <person name="Lapidus A."/>
            <person name="Lindquist E."/>
            <person name="Lipzen A."/>
            <person name="Meier-Kolthoff J.P."/>
            <person name="Ohm R.A."/>
            <person name="Otillar R.P."/>
            <person name="Pangilinan J."/>
            <person name="Peng Y."/>
            <person name="Rokas A."/>
            <person name="Rosa C.A."/>
            <person name="Scheuner C."/>
            <person name="Sibirny A.A."/>
            <person name="Slot J.C."/>
            <person name="Stielow J.B."/>
            <person name="Sun H."/>
            <person name="Kurtzman C.P."/>
            <person name="Blackwell M."/>
            <person name="Grigoriev I.V."/>
            <person name="Jeffries T.W."/>
        </authorList>
    </citation>
    <scope>NUCLEOTIDE SEQUENCE [LARGE SCALE GENOMIC DNA]</scope>
    <source>
        <strain evidence="6">DSM 1968</strain>
    </source>
</reference>
<dbReference type="PANTHER" id="PTHR14027">
    <property type="entry name" value="RNA POLYMERASE-ASSOCIATED PROTEIN CTR9"/>
    <property type="match status" value="1"/>
</dbReference>
<dbReference type="GO" id="GO:0031124">
    <property type="term" value="P:mRNA 3'-end processing"/>
    <property type="evidence" value="ECO:0007669"/>
    <property type="project" value="EnsemblFungi"/>
</dbReference>
<feature type="compositionally biased region" description="Basic and acidic residues" evidence="4">
    <location>
        <begin position="1060"/>
        <end position="1072"/>
    </location>
</feature>
<feature type="non-terminal residue" evidence="5">
    <location>
        <position position="1"/>
    </location>
</feature>
<dbReference type="GO" id="GO:0016593">
    <property type="term" value="C:Cdc73/Paf1 complex"/>
    <property type="evidence" value="ECO:0007669"/>
    <property type="project" value="EnsemblFungi"/>
</dbReference>
<evidence type="ECO:0000256" key="1">
    <source>
        <dbReference type="ARBA" id="ARBA00022737"/>
    </source>
</evidence>
<dbReference type="RefSeq" id="XP_020045033.1">
    <property type="nucleotide sequence ID" value="XM_020189826.1"/>
</dbReference>
<dbReference type="AlphaFoldDB" id="A0A1D2VAK7"/>
<dbReference type="GO" id="GO:0090262">
    <property type="term" value="P:regulation of transcription-coupled nucleotide-excision repair"/>
    <property type="evidence" value="ECO:0007669"/>
    <property type="project" value="EnsemblFungi"/>
</dbReference>
<evidence type="ECO:0000313" key="6">
    <source>
        <dbReference type="Proteomes" id="UP000095038"/>
    </source>
</evidence>
<dbReference type="Gene3D" id="1.25.40.10">
    <property type="entry name" value="Tetratricopeptide repeat domain"/>
    <property type="match status" value="3"/>
</dbReference>
<dbReference type="PANTHER" id="PTHR14027:SF2">
    <property type="entry name" value="RNA POLYMERASE-ASSOCIATED PROTEIN CTR9 HOMOLOG"/>
    <property type="match status" value="1"/>
</dbReference>
<dbReference type="GO" id="GO:0001015">
    <property type="term" value="P:snoRNA transcription by RNA polymerase II"/>
    <property type="evidence" value="ECO:0007669"/>
    <property type="project" value="EnsemblFungi"/>
</dbReference>
<dbReference type="GO" id="GO:0006368">
    <property type="term" value="P:transcription elongation by RNA polymerase II"/>
    <property type="evidence" value="ECO:0007669"/>
    <property type="project" value="EnsemblFungi"/>
</dbReference>
<dbReference type="EMBL" id="KV454490">
    <property type="protein sequence ID" value="ODV58726.1"/>
    <property type="molecule type" value="Genomic_DNA"/>
</dbReference>
<protein>
    <submittedName>
        <fullName evidence="5">TPR-like protein</fullName>
    </submittedName>
</protein>
<dbReference type="GO" id="GO:0000791">
    <property type="term" value="C:euchromatin"/>
    <property type="evidence" value="ECO:0007669"/>
    <property type="project" value="EnsemblFungi"/>
</dbReference>
<name>A0A1D2VAK7_9ASCO</name>
<feature type="repeat" description="TPR" evidence="3">
    <location>
        <begin position="321"/>
        <end position="354"/>
    </location>
</feature>
<dbReference type="STRING" id="1344418.A0A1D2VAK7"/>
<dbReference type="InterPro" id="IPR031101">
    <property type="entry name" value="Ctr9"/>
</dbReference>
<dbReference type="InterPro" id="IPR019734">
    <property type="entry name" value="TPR_rpt"/>
</dbReference>
<dbReference type="GO" id="GO:2001209">
    <property type="term" value="P:positive regulation of transcription elongation by RNA polymerase I"/>
    <property type="evidence" value="ECO:0007669"/>
    <property type="project" value="EnsemblFungi"/>
</dbReference>
<dbReference type="Pfam" id="PF13181">
    <property type="entry name" value="TPR_8"/>
    <property type="match status" value="1"/>
</dbReference>
<dbReference type="GO" id="GO:0006353">
    <property type="term" value="P:DNA-templated transcription termination"/>
    <property type="evidence" value="ECO:0007669"/>
    <property type="project" value="EnsemblFungi"/>
</dbReference>
<evidence type="ECO:0000256" key="4">
    <source>
        <dbReference type="SAM" id="MobiDB-lite"/>
    </source>
</evidence>
<evidence type="ECO:0000313" key="5">
    <source>
        <dbReference type="EMBL" id="ODV58726.1"/>
    </source>
</evidence>
<feature type="region of interest" description="Disordered" evidence="4">
    <location>
        <begin position="1001"/>
        <end position="1100"/>
    </location>
</feature>
<feature type="compositionally biased region" description="Basic and acidic residues" evidence="4">
    <location>
        <begin position="1034"/>
        <end position="1043"/>
    </location>
</feature>
<evidence type="ECO:0000256" key="2">
    <source>
        <dbReference type="ARBA" id="ARBA00022803"/>
    </source>
</evidence>
<feature type="compositionally biased region" description="Basic residues" evidence="4">
    <location>
        <begin position="1044"/>
        <end position="1059"/>
    </location>
</feature>
<dbReference type="FunCoup" id="A0A1D2VAK7">
    <property type="interactions" value="964"/>
</dbReference>
<dbReference type="GO" id="GO:0003712">
    <property type="term" value="F:transcription coregulator activity"/>
    <property type="evidence" value="ECO:0007669"/>
    <property type="project" value="EnsemblFungi"/>
</dbReference>
<accession>A0A1D2VAK7</accession>
<feature type="compositionally biased region" description="Acidic residues" evidence="4">
    <location>
        <begin position="1014"/>
        <end position="1033"/>
    </location>
</feature>
<dbReference type="PROSITE" id="PS50005">
    <property type="entry name" value="TPR"/>
    <property type="match status" value="1"/>
</dbReference>
<sequence length="1100" mass="128144">LSIPIQGEDEEVTINLNESLEDRETLLSLLQSEQASKQAWLLIANAFSNKNQIDDAIFITDNAIQYFQSYQNYSNPNNTNDDTSNLDTVQTFKSFLIWLYIKKSRLQTNIDYKLETLRIATKILSDQNPFFVPNQLARSIIDFEKEEYELSLTTTEKILKEDPFNCFALFNKANIFFIKKNYYSAIKIYQNILIHNPIFNPDPRIGIGLCSWFLNDKELAQKSWERSLQLYPNNLTSNILLMILKFESIFKNSLQDQNFVNDYTSLINLVAYYFTQNKNNPILLIIFVSYLFSTKNYDLAENLILNFNKTENNLISSQIKSQINFWLARIYFAKTNYQNSLKYFQNSANLNNDNILSKFGIGQIQLINNNIEESILTFEPLIKSNQNSLEINYLLGLLYSEKADYASNNTNQSSNSSSLNSSSLTSNSIKKNIKSCLDKSISFLEKYIKLTKDAKELPELNSYLTLSKNYESIDKKKSLKYLQNAIELIKFLNDDDNDKIPPEILNNIGVLYYLNGNFESSKSFFEIALKNNQLSEPTNLSKERDITIRYNITRVNDNDINFFQDDSHKLSNDINKISNDYNDILIDVPNYIYANIRRIYLLSKDENYVASLSNIRTLEKNITTLLNENKSNLEVRAFYGWFLRTFNKKLSIFQNAPNKNENPESNHYIQTLNDHDSHDCYSLISLANVYLLLAREYKVRNSSDESKKNGYYIKSAELFQKVLSLDSYNIFAAQGIAIIFAELNDSDYALKIFRKIRDSLNDVSIFINLGHVLIDIKQYSKAIECYEIAITRFNGGHDVITDSKYFILLGRAWYARGMGDKSLPSLMAALEYSKKALKIAKKYNNKMMIPSLKFNIAFIQFQIADFIRKLAPSRRTADELQSALSDLEEGISTLSQLAREPNPPFSPDNLNQRATMGKNTIKVQVQNELNKQLSYEKEFKEKFEEAKNYRAIERARIEKENEEYRAKELQNERELYLKRLELDNEARKWKEQMIQARIDEEEQKEKKKKKRDDDFVENESEDNGSLFGDDEENINEKQREKEKEKRHKGEKGKGRRSGKRKESAEGDEESGRHLKRRLTQKRIENEKSTEFVEDSDEEIE</sequence>
<dbReference type="SUPFAM" id="SSF81901">
    <property type="entry name" value="HCP-like"/>
    <property type="match status" value="1"/>
</dbReference>
<dbReference type="GO" id="GO:0061629">
    <property type="term" value="F:RNA polymerase II-specific DNA-binding transcription factor binding"/>
    <property type="evidence" value="ECO:0007669"/>
    <property type="project" value="EnsemblFungi"/>
</dbReference>
<dbReference type="SMART" id="SM00028">
    <property type="entry name" value="TPR"/>
    <property type="match status" value="7"/>
</dbReference>
<dbReference type="GO" id="GO:0031126">
    <property type="term" value="P:sno(s)RNA 3'-end processing"/>
    <property type="evidence" value="ECO:0007669"/>
    <property type="project" value="EnsemblFungi"/>
</dbReference>
<proteinExistence type="predicted"/>
<keyword evidence="1" id="KW-0677">Repeat</keyword>
<dbReference type="InterPro" id="IPR011990">
    <property type="entry name" value="TPR-like_helical_dom_sf"/>
</dbReference>
<dbReference type="OrthoDB" id="343875at2759"/>
<dbReference type="GO" id="GO:1990269">
    <property type="term" value="F:RNA polymerase II C-terminal domain phosphoserine binding"/>
    <property type="evidence" value="ECO:0007669"/>
    <property type="project" value="EnsemblFungi"/>
</dbReference>